<evidence type="ECO:0000256" key="8">
    <source>
        <dbReference type="ARBA" id="ARBA00023077"/>
    </source>
</evidence>
<dbReference type="InterPro" id="IPR039426">
    <property type="entry name" value="TonB-dep_rcpt-like"/>
</dbReference>
<comment type="subcellular location">
    <subcellularLocation>
        <location evidence="1 11">Cell outer membrane</location>
        <topology evidence="1 11">Multi-pass membrane protein</topology>
    </subcellularLocation>
</comment>
<evidence type="ECO:0000259" key="16">
    <source>
        <dbReference type="Pfam" id="PF07715"/>
    </source>
</evidence>
<dbReference type="Proteomes" id="UP000306147">
    <property type="component" value="Unassembled WGS sequence"/>
</dbReference>
<dbReference type="Pfam" id="PF00593">
    <property type="entry name" value="TonB_dep_Rec_b-barrel"/>
    <property type="match status" value="1"/>
</dbReference>
<keyword evidence="4" id="KW-0410">Iron transport</keyword>
<dbReference type="GO" id="GO:0009279">
    <property type="term" value="C:cell outer membrane"/>
    <property type="evidence" value="ECO:0007669"/>
    <property type="project" value="UniProtKB-SubCell"/>
</dbReference>
<dbReference type="SUPFAM" id="SSF56935">
    <property type="entry name" value="Porins"/>
    <property type="match status" value="1"/>
</dbReference>
<organism evidence="17 18">
    <name type="scientific">Sphingomonas gei</name>
    <dbReference type="NCBI Taxonomy" id="1395960"/>
    <lineage>
        <taxon>Bacteria</taxon>
        <taxon>Pseudomonadati</taxon>
        <taxon>Pseudomonadota</taxon>
        <taxon>Alphaproteobacteria</taxon>
        <taxon>Sphingomonadales</taxon>
        <taxon>Sphingomonadaceae</taxon>
        <taxon>Sphingomonas</taxon>
    </lineage>
</organism>
<evidence type="ECO:0000256" key="11">
    <source>
        <dbReference type="PROSITE-ProRule" id="PRU01360"/>
    </source>
</evidence>
<dbReference type="AlphaFoldDB" id="A0A4S1WZR0"/>
<keyword evidence="5 11" id="KW-0812">Transmembrane</keyword>
<dbReference type="PANTHER" id="PTHR32552">
    <property type="entry name" value="FERRICHROME IRON RECEPTOR-RELATED"/>
    <property type="match status" value="1"/>
</dbReference>
<dbReference type="EMBL" id="SRXT01000009">
    <property type="protein sequence ID" value="TGX49104.1"/>
    <property type="molecule type" value="Genomic_DNA"/>
</dbReference>
<evidence type="ECO:0000256" key="7">
    <source>
        <dbReference type="ARBA" id="ARBA00023065"/>
    </source>
</evidence>
<feature type="domain" description="TonB-dependent receptor-like beta-barrel" evidence="15">
    <location>
        <begin position="331"/>
        <end position="803"/>
    </location>
</feature>
<evidence type="ECO:0000256" key="9">
    <source>
        <dbReference type="ARBA" id="ARBA00023136"/>
    </source>
</evidence>
<keyword evidence="17" id="KW-0675">Receptor</keyword>
<protein>
    <submittedName>
        <fullName evidence="17">TonB-dependent receptor</fullName>
    </submittedName>
</protein>
<dbReference type="GO" id="GO:0006826">
    <property type="term" value="P:iron ion transport"/>
    <property type="evidence" value="ECO:0007669"/>
    <property type="project" value="UniProtKB-KW"/>
</dbReference>
<dbReference type="Pfam" id="PF07715">
    <property type="entry name" value="Plug"/>
    <property type="match status" value="1"/>
</dbReference>
<feature type="region of interest" description="Disordered" evidence="13">
    <location>
        <begin position="37"/>
        <end position="59"/>
    </location>
</feature>
<feature type="domain" description="TonB-dependent receptor plug" evidence="16">
    <location>
        <begin position="78"/>
        <end position="185"/>
    </location>
</feature>
<keyword evidence="7" id="KW-0406">Ion transport</keyword>
<keyword evidence="9 11" id="KW-0472">Membrane</keyword>
<evidence type="ECO:0000259" key="15">
    <source>
        <dbReference type="Pfam" id="PF00593"/>
    </source>
</evidence>
<keyword evidence="8 12" id="KW-0798">TonB box</keyword>
<evidence type="ECO:0000256" key="13">
    <source>
        <dbReference type="SAM" id="MobiDB-lite"/>
    </source>
</evidence>
<reference evidence="17 18" key="1">
    <citation type="submission" date="2019-04" db="EMBL/GenBank/DDBJ databases">
        <title>Sphingomonas psychrotolerans sp. nov., isolated from soil in the Tianshan Mountains, Xinjiang, China.</title>
        <authorList>
            <person name="Luo Y."/>
            <person name="Sheng H."/>
        </authorList>
    </citation>
    <scope>NUCLEOTIDE SEQUENCE [LARGE SCALE GENOMIC DNA]</scope>
    <source>
        <strain evidence="17 18">ZFGT-11</strain>
    </source>
</reference>
<evidence type="ECO:0000256" key="6">
    <source>
        <dbReference type="ARBA" id="ARBA00023004"/>
    </source>
</evidence>
<gene>
    <name evidence="17" type="ORF">E5A73_19855</name>
</gene>
<evidence type="ECO:0000313" key="18">
    <source>
        <dbReference type="Proteomes" id="UP000306147"/>
    </source>
</evidence>
<evidence type="ECO:0000256" key="5">
    <source>
        <dbReference type="ARBA" id="ARBA00022692"/>
    </source>
</evidence>
<sequence length="838" mass="89969">MSNRREYMKGFKIILAMSASALSTSAALAQAVVPAPGDADAQSSAPAPSEPPVAAAAAPSDSAVGDIVVTANKRSERLSRVPISITAASGEQLSNLGITSPQGLEKITPGLTFTQSNYGASVYTLRGVGGFVEALAFAPTVSVYVDQVPLPFSRLTEGASLDPERVEVLKGPQGTLFGQNSTGGAINYIAAKPTDTLKAGADLTYGRFDEVDVGGYVSGPLTDTLKARLAFRSEHRSAWQYNYVDDPAVTPFGSSNKNGVRDFSVARLLVDWNPTSDLSVELNVNGWFDKSDMQQKQYATYLPLVPGGADRVIPGVPSLQAALQNYPLATGNSRAAGFDPGLSNRRDDSFYQAALKVEYNLSSRVQLTSISSYSHSKTFGPTDLDGTIYPVSRNNIVGSFDVYSQELRLAGSLFPDDRLKWLVGGNYEYDKVNDTANLYINTTNSGIPIPAGATTQVGGVPQPDGSQVFYFNSFQNLANQKIKTAAVFGGLTFALTDRITLEGSARYTDRRDKYEGCLIEPFGPTGAFARTLSALSQALTGAATPPVAGPQGCITLNSSNTFFPGLIHQDLNEHNFSYRGSVSWRPTDAVMLYANVTKGFKAGAFENLSAVSVSQTLPVKQESVLAYETGLKSFWFNRALQIDVAGFYYDYRAKQIADYVTNFVFGTLPSLVSIPKSRITGFETSITARPVQGLSLNTGVTYVNSKVLSHYLTPGLIGVAQDIKGDALPLTPKWQISANGDYEAPVSDSLKAFVGASAVYHSRATPAFVSGSFNLPSYVVLDLRAGVETQDGRYRLEVWGKNVTNKYYLTTFVHTGDTLSTLTGMPATYGLTFKFRLD</sequence>
<accession>A0A4S1WZR0</accession>
<evidence type="ECO:0000256" key="12">
    <source>
        <dbReference type="RuleBase" id="RU003357"/>
    </source>
</evidence>
<keyword evidence="18" id="KW-1185">Reference proteome</keyword>
<dbReference type="InterPro" id="IPR036942">
    <property type="entry name" value="Beta-barrel_TonB_sf"/>
</dbReference>
<evidence type="ECO:0000256" key="2">
    <source>
        <dbReference type="ARBA" id="ARBA00022448"/>
    </source>
</evidence>
<dbReference type="Gene3D" id="2.40.170.20">
    <property type="entry name" value="TonB-dependent receptor, beta-barrel domain"/>
    <property type="match status" value="1"/>
</dbReference>
<evidence type="ECO:0000256" key="3">
    <source>
        <dbReference type="ARBA" id="ARBA00022452"/>
    </source>
</evidence>
<keyword evidence="10 11" id="KW-0998">Cell outer membrane</keyword>
<feature type="chain" id="PRO_5020465189" evidence="14">
    <location>
        <begin position="30"/>
        <end position="838"/>
    </location>
</feature>
<dbReference type="PANTHER" id="PTHR32552:SF81">
    <property type="entry name" value="TONB-DEPENDENT OUTER MEMBRANE RECEPTOR"/>
    <property type="match status" value="1"/>
</dbReference>
<evidence type="ECO:0000256" key="14">
    <source>
        <dbReference type="SAM" id="SignalP"/>
    </source>
</evidence>
<keyword evidence="14" id="KW-0732">Signal</keyword>
<dbReference type="PROSITE" id="PS52016">
    <property type="entry name" value="TONB_DEPENDENT_REC_3"/>
    <property type="match status" value="1"/>
</dbReference>
<evidence type="ECO:0000256" key="4">
    <source>
        <dbReference type="ARBA" id="ARBA00022496"/>
    </source>
</evidence>
<keyword evidence="6" id="KW-0408">Iron</keyword>
<dbReference type="OrthoDB" id="7455607at2"/>
<dbReference type="InterPro" id="IPR012910">
    <property type="entry name" value="Plug_dom"/>
</dbReference>
<feature type="signal peptide" evidence="14">
    <location>
        <begin position="1"/>
        <end position="29"/>
    </location>
</feature>
<comment type="caution">
    <text evidence="17">The sequence shown here is derived from an EMBL/GenBank/DDBJ whole genome shotgun (WGS) entry which is preliminary data.</text>
</comment>
<proteinExistence type="inferred from homology"/>
<name>A0A4S1WZR0_9SPHN</name>
<evidence type="ECO:0000313" key="17">
    <source>
        <dbReference type="EMBL" id="TGX49104.1"/>
    </source>
</evidence>
<keyword evidence="2 11" id="KW-0813">Transport</keyword>
<evidence type="ECO:0000256" key="10">
    <source>
        <dbReference type="ARBA" id="ARBA00023237"/>
    </source>
</evidence>
<dbReference type="InterPro" id="IPR000531">
    <property type="entry name" value="Beta-barrel_TonB"/>
</dbReference>
<comment type="similarity">
    <text evidence="11 12">Belongs to the TonB-dependent receptor family.</text>
</comment>
<keyword evidence="3 11" id="KW-1134">Transmembrane beta strand</keyword>
<evidence type="ECO:0000256" key="1">
    <source>
        <dbReference type="ARBA" id="ARBA00004571"/>
    </source>
</evidence>